<evidence type="ECO:0000256" key="5">
    <source>
        <dbReference type="ARBA" id="ARBA00022777"/>
    </source>
</evidence>
<evidence type="ECO:0000256" key="2">
    <source>
        <dbReference type="ARBA" id="ARBA00012438"/>
    </source>
</evidence>
<dbReference type="SMART" id="SM00387">
    <property type="entry name" value="HATPase_c"/>
    <property type="match status" value="1"/>
</dbReference>
<dbReference type="InterPro" id="IPR036097">
    <property type="entry name" value="HisK_dim/P_sf"/>
</dbReference>
<feature type="transmembrane region" description="Helical" evidence="8">
    <location>
        <begin position="92"/>
        <end position="115"/>
    </location>
</feature>
<keyword evidence="5" id="KW-0418">Kinase</keyword>
<comment type="caution">
    <text evidence="12">The sequence shown here is derived from an EMBL/GenBank/DDBJ whole genome shotgun (WGS) entry which is preliminary data.</text>
</comment>
<dbReference type="Pfam" id="PF08447">
    <property type="entry name" value="PAS_3"/>
    <property type="match status" value="1"/>
</dbReference>
<keyword evidence="8" id="KW-0472">Membrane</keyword>
<feature type="region of interest" description="Disordered" evidence="7">
    <location>
        <begin position="897"/>
        <end position="925"/>
    </location>
</feature>
<dbReference type="SUPFAM" id="SSF55874">
    <property type="entry name" value="ATPase domain of HSP90 chaperone/DNA topoisomerase II/histidine kinase"/>
    <property type="match status" value="1"/>
</dbReference>
<evidence type="ECO:0000259" key="11">
    <source>
        <dbReference type="PROSITE" id="PS50113"/>
    </source>
</evidence>
<dbReference type="PRINTS" id="PR00344">
    <property type="entry name" value="BCTRLSENSOR"/>
</dbReference>
<evidence type="ECO:0000256" key="3">
    <source>
        <dbReference type="ARBA" id="ARBA00022553"/>
    </source>
</evidence>
<evidence type="ECO:0000259" key="9">
    <source>
        <dbReference type="PROSITE" id="PS50109"/>
    </source>
</evidence>
<accession>A0ABM8RGB6</accession>
<feature type="domain" description="PAS" evidence="10">
    <location>
        <begin position="128"/>
        <end position="198"/>
    </location>
</feature>
<evidence type="ECO:0000256" key="4">
    <source>
        <dbReference type="ARBA" id="ARBA00022679"/>
    </source>
</evidence>
<dbReference type="RefSeq" id="WP_213042376.1">
    <property type="nucleotide sequence ID" value="NZ_CAJNBJ010000016.1"/>
</dbReference>
<dbReference type="PROSITE" id="PS50113">
    <property type="entry name" value="PAC"/>
    <property type="match status" value="3"/>
</dbReference>
<dbReference type="Pfam" id="PF00989">
    <property type="entry name" value="PAS"/>
    <property type="match status" value="1"/>
</dbReference>
<proteinExistence type="predicted"/>
<reference evidence="12 13" key="1">
    <citation type="submission" date="2021-02" db="EMBL/GenBank/DDBJ databases">
        <authorList>
            <person name="Han P."/>
        </authorList>
    </citation>
    <scope>NUCLEOTIDE SEQUENCE [LARGE SCALE GENOMIC DNA]</scope>
    <source>
        <strain evidence="12">Candidatus Nitrospira sp. ZN2</strain>
    </source>
</reference>
<feature type="coiled-coil region" evidence="6">
    <location>
        <begin position="637"/>
        <end position="668"/>
    </location>
</feature>
<feature type="domain" description="PAC" evidence="11">
    <location>
        <begin position="199"/>
        <end position="252"/>
    </location>
</feature>
<name>A0ABM8RGB6_9BACT</name>
<feature type="domain" description="PAS" evidence="10">
    <location>
        <begin position="513"/>
        <end position="571"/>
    </location>
</feature>
<keyword evidence="8" id="KW-1133">Transmembrane helix</keyword>
<dbReference type="Gene3D" id="1.10.287.130">
    <property type="match status" value="1"/>
</dbReference>
<dbReference type="PANTHER" id="PTHR43304:SF1">
    <property type="entry name" value="PAC DOMAIN-CONTAINING PROTEIN"/>
    <property type="match status" value="1"/>
</dbReference>
<dbReference type="PROSITE" id="PS50109">
    <property type="entry name" value="HIS_KIN"/>
    <property type="match status" value="1"/>
</dbReference>
<dbReference type="InterPro" id="IPR036890">
    <property type="entry name" value="HATPase_C_sf"/>
</dbReference>
<dbReference type="PANTHER" id="PTHR43304">
    <property type="entry name" value="PHYTOCHROME-LIKE PROTEIN CPH1"/>
    <property type="match status" value="1"/>
</dbReference>
<dbReference type="CDD" id="cd00082">
    <property type="entry name" value="HisKA"/>
    <property type="match status" value="1"/>
</dbReference>
<dbReference type="SMART" id="SM00086">
    <property type="entry name" value="PAC"/>
    <property type="match status" value="3"/>
</dbReference>
<protein>
    <recommendedName>
        <fullName evidence="2">histidine kinase</fullName>
        <ecNumber evidence="2">2.7.13.3</ecNumber>
    </recommendedName>
</protein>
<dbReference type="InterPro" id="IPR035965">
    <property type="entry name" value="PAS-like_dom_sf"/>
</dbReference>
<keyword evidence="13" id="KW-1185">Reference proteome</keyword>
<dbReference type="SUPFAM" id="SSF47384">
    <property type="entry name" value="Homodimeric domain of signal transducing histidine kinase"/>
    <property type="match status" value="1"/>
</dbReference>
<dbReference type="Pfam" id="PF08448">
    <property type="entry name" value="PAS_4"/>
    <property type="match status" value="1"/>
</dbReference>
<dbReference type="Gene3D" id="3.30.565.10">
    <property type="entry name" value="Histidine kinase-like ATPase, C-terminal domain"/>
    <property type="match status" value="1"/>
</dbReference>
<feature type="domain" description="Histidine kinase" evidence="9">
    <location>
        <begin position="684"/>
        <end position="896"/>
    </location>
</feature>
<dbReference type="InterPro" id="IPR005467">
    <property type="entry name" value="His_kinase_dom"/>
</dbReference>
<dbReference type="CDD" id="cd00130">
    <property type="entry name" value="PAS"/>
    <property type="match status" value="3"/>
</dbReference>
<evidence type="ECO:0000256" key="1">
    <source>
        <dbReference type="ARBA" id="ARBA00000085"/>
    </source>
</evidence>
<dbReference type="InterPro" id="IPR013655">
    <property type="entry name" value="PAS_fold_3"/>
</dbReference>
<evidence type="ECO:0000256" key="8">
    <source>
        <dbReference type="SAM" id="Phobius"/>
    </source>
</evidence>
<gene>
    <name evidence="12" type="ORF">NSPZN2_30176</name>
</gene>
<dbReference type="InterPro" id="IPR013656">
    <property type="entry name" value="PAS_4"/>
</dbReference>
<dbReference type="NCBIfam" id="TIGR00229">
    <property type="entry name" value="sensory_box"/>
    <property type="match status" value="3"/>
</dbReference>
<dbReference type="EMBL" id="CAJNBJ010000016">
    <property type="protein sequence ID" value="CAE6751127.1"/>
    <property type="molecule type" value="Genomic_DNA"/>
</dbReference>
<dbReference type="PROSITE" id="PS50112">
    <property type="entry name" value="PAS"/>
    <property type="match status" value="3"/>
</dbReference>
<dbReference type="InterPro" id="IPR001610">
    <property type="entry name" value="PAC"/>
</dbReference>
<dbReference type="EC" id="2.7.13.3" evidence="2"/>
<evidence type="ECO:0000313" key="12">
    <source>
        <dbReference type="EMBL" id="CAE6751127.1"/>
    </source>
</evidence>
<dbReference type="Pfam" id="PF02518">
    <property type="entry name" value="HATPase_c"/>
    <property type="match status" value="1"/>
</dbReference>
<dbReference type="InterPro" id="IPR003661">
    <property type="entry name" value="HisK_dim/P_dom"/>
</dbReference>
<dbReference type="Gene3D" id="3.30.450.20">
    <property type="entry name" value="PAS domain"/>
    <property type="match status" value="4"/>
</dbReference>
<dbReference type="InterPro" id="IPR000014">
    <property type="entry name" value="PAS"/>
</dbReference>
<dbReference type="CDD" id="cd00075">
    <property type="entry name" value="HATPase"/>
    <property type="match status" value="1"/>
</dbReference>
<keyword evidence="8" id="KW-0812">Transmembrane</keyword>
<feature type="domain" description="PAC" evidence="11">
    <location>
        <begin position="329"/>
        <end position="381"/>
    </location>
</feature>
<dbReference type="InterPro" id="IPR052162">
    <property type="entry name" value="Sensor_kinase/Photoreceptor"/>
</dbReference>
<comment type="catalytic activity">
    <reaction evidence="1">
        <text>ATP + protein L-histidine = ADP + protein N-phospho-L-histidine.</text>
        <dbReference type="EC" id="2.7.13.3"/>
    </reaction>
</comment>
<evidence type="ECO:0000256" key="7">
    <source>
        <dbReference type="SAM" id="MobiDB-lite"/>
    </source>
</evidence>
<keyword evidence="3" id="KW-0597">Phosphoprotein</keyword>
<dbReference type="InterPro" id="IPR003594">
    <property type="entry name" value="HATPase_dom"/>
</dbReference>
<feature type="domain" description="PAS" evidence="10">
    <location>
        <begin position="253"/>
        <end position="325"/>
    </location>
</feature>
<organism evidence="12 13">
    <name type="scientific">Nitrospira defluvii</name>
    <dbReference type="NCBI Taxonomy" id="330214"/>
    <lineage>
        <taxon>Bacteria</taxon>
        <taxon>Pseudomonadati</taxon>
        <taxon>Nitrospirota</taxon>
        <taxon>Nitrospiria</taxon>
        <taxon>Nitrospirales</taxon>
        <taxon>Nitrospiraceae</taxon>
        <taxon>Nitrospira</taxon>
    </lineage>
</organism>
<dbReference type="Pfam" id="PF00512">
    <property type="entry name" value="HisKA"/>
    <property type="match status" value="1"/>
</dbReference>
<feature type="domain" description="PAC" evidence="11">
    <location>
        <begin position="593"/>
        <end position="646"/>
    </location>
</feature>
<feature type="transmembrane region" description="Helical" evidence="8">
    <location>
        <begin position="51"/>
        <end position="80"/>
    </location>
</feature>
<sequence>MTSLGSRWRRYRSTPFHGGWTAWSWHALSAVSLLGTAALDVLTPLTPVGGAGYVLAVLAAGMIPSSGAPWVVAIAATGFAGLGADWSSIGGVAWTQFFSCGISVGAVWLAAWIVAQWQATSRSRAYALSSRLQSLLTNSHTIIFVKDLDGRFLEVSDQFAGLLGLPADAVIGKTDHDFFPAEFADSYRQHDAEVVTAGTAMNFEEAALVHGSLRWYVARKFPFRDETGRIIAVGGVATDMTARLLAEADRHEAQERLDLVVGATQTGIWDWDLQTNRMYYSSLWKATLGYEEEEISDSPGEWESRLHPEDHARIMALVDDYLSGRSASYELEHRLRHKDGAYRWVYTVAVLQRDADGRPRRMTGSHVDITTRKQAEQALAQSEGTLRSFFDSGVLMMGIVEVVDGDILHISDNRRVASFFGTTPERMQGRRASEMGVPAEVIQLWIRHYEESACTSQPVRFTYVHRDPCSGSELYLSATVCWIGAGSVGPSRYSYLVEDVSESRRLEVTLRDTAERYRGVVAALAEGVLVHDVQGRIIACNPSAERILGLTADQLMGRTPVDPGWQAIHPDGRPFEDDQRPPSVTLRTGRPCTEVVMGLCRPTGELRWVSINTQALTEPGRERPYGVVGSFHDITERRRAEQALLEAQSELERRVQERTARIQELESQRSQTEKFAALGHLAAGIAHEVNNPLAGITNAFHLVKQGIDRDHRHYRFVELIDREIHRLTAIVKKMYTLYQGVPAGKREATDIAALLQDLTVLLGHKLASKRVRLRTAVEIVRECVDVPRSDLLQVLLNLVQNAIDASSPDSEVLLRVVEEDGQLRWTVTDQGTGIPPHILPRVFEPFFTTKIGSSWQGLGLGLSVSRGLVEAMGGRIDIQTTVQCGSTVTVVHPLTAGDGIERGGASPPMRKGQQDDDYAATHSHC</sequence>
<dbReference type="InterPro" id="IPR004358">
    <property type="entry name" value="Sig_transdc_His_kin-like_C"/>
</dbReference>
<dbReference type="SMART" id="SM00388">
    <property type="entry name" value="HisKA"/>
    <property type="match status" value="1"/>
</dbReference>
<dbReference type="InterPro" id="IPR000700">
    <property type="entry name" value="PAS-assoc_C"/>
</dbReference>
<dbReference type="InterPro" id="IPR013767">
    <property type="entry name" value="PAS_fold"/>
</dbReference>
<evidence type="ECO:0000256" key="6">
    <source>
        <dbReference type="SAM" id="Coils"/>
    </source>
</evidence>
<evidence type="ECO:0000313" key="13">
    <source>
        <dbReference type="Proteomes" id="UP000675880"/>
    </source>
</evidence>
<dbReference type="SUPFAM" id="SSF55785">
    <property type="entry name" value="PYP-like sensor domain (PAS domain)"/>
    <property type="match status" value="4"/>
</dbReference>
<evidence type="ECO:0000259" key="10">
    <source>
        <dbReference type="PROSITE" id="PS50112"/>
    </source>
</evidence>
<keyword evidence="6" id="KW-0175">Coiled coil</keyword>
<dbReference type="Proteomes" id="UP000675880">
    <property type="component" value="Unassembled WGS sequence"/>
</dbReference>
<dbReference type="SMART" id="SM00091">
    <property type="entry name" value="PAS"/>
    <property type="match status" value="4"/>
</dbReference>
<keyword evidence="4" id="KW-0808">Transferase</keyword>